<dbReference type="EMBL" id="ANCE01000050">
    <property type="protein sequence ID" value="EMK25525.1"/>
    <property type="molecule type" value="Genomic_DNA"/>
</dbReference>
<evidence type="ECO:0000313" key="1">
    <source>
        <dbReference type="EMBL" id="EMK25525.1"/>
    </source>
</evidence>
<name>M6FAV0_9LEPT</name>
<organism evidence="1 2">
    <name type="scientific">Leptospira kirschneri serovar Bulgarica str. Nikolaevo</name>
    <dbReference type="NCBI Taxonomy" id="1240687"/>
    <lineage>
        <taxon>Bacteria</taxon>
        <taxon>Pseudomonadati</taxon>
        <taxon>Spirochaetota</taxon>
        <taxon>Spirochaetia</taxon>
        <taxon>Leptospirales</taxon>
        <taxon>Leptospiraceae</taxon>
        <taxon>Leptospira</taxon>
    </lineage>
</organism>
<dbReference type="PATRIC" id="fig|1240687.3.peg.842"/>
<sequence>MEIHVNLSILRNIFPIFSIKDLFKSPIEFMEGFEKKELDLVRRAYQNSSQ</sequence>
<proteinExistence type="predicted"/>
<gene>
    <name evidence="1" type="ORF">LEP1GSC008_0782</name>
</gene>
<comment type="caution">
    <text evidence="1">The sequence shown here is derived from an EMBL/GenBank/DDBJ whole genome shotgun (WGS) entry which is preliminary data.</text>
</comment>
<accession>M6FAV0</accession>
<dbReference type="Proteomes" id="UP000011980">
    <property type="component" value="Unassembled WGS sequence"/>
</dbReference>
<reference evidence="1 2" key="1">
    <citation type="submission" date="2013-01" db="EMBL/GenBank/DDBJ databases">
        <authorList>
            <person name="Harkins D.M."/>
            <person name="Durkin A.S."/>
            <person name="Brinkac L.M."/>
            <person name="Haft D.H."/>
            <person name="Selengut J.D."/>
            <person name="Sanka R."/>
            <person name="DePew J."/>
            <person name="Purushe J."/>
            <person name="Galloway R.L."/>
            <person name="Vinetz J.M."/>
            <person name="Sutton G.G."/>
            <person name="Nierman W.C."/>
            <person name="Fouts D.E."/>
        </authorList>
    </citation>
    <scope>NUCLEOTIDE SEQUENCE [LARGE SCALE GENOMIC DNA]</scope>
    <source>
        <strain evidence="1 2">Nikolaevo</strain>
    </source>
</reference>
<dbReference type="AlphaFoldDB" id="M6FAV0"/>
<evidence type="ECO:0000313" key="2">
    <source>
        <dbReference type="Proteomes" id="UP000011980"/>
    </source>
</evidence>
<protein>
    <submittedName>
        <fullName evidence="1">Uncharacterized protein</fullName>
    </submittedName>
</protein>